<dbReference type="OrthoDB" id="5244210at2"/>
<evidence type="ECO:0000313" key="9">
    <source>
        <dbReference type="Proteomes" id="UP000308697"/>
    </source>
</evidence>
<proteinExistence type="inferred from homology"/>
<organism evidence="8 9">
    <name type="scientific">Streptomyces piniterrae</name>
    <dbReference type="NCBI Taxonomy" id="2571125"/>
    <lineage>
        <taxon>Bacteria</taxon>
        <taxon>Bacillati</taxon>
        <taxon>Actinomycetota</taxon>
        <taxon>Actinomycetes</taxon>
        <taxon>Kitasatosporales</taxon>
        <taxon>Streptomycetaceae</taxon>
        <taxon>Streptomyces</taxon>
    </lineage>
</organism>
<dbReference type="InterPro" id="IPR005158">
    <property type="entry name" value="BTAD"/>
</dbReference>
<reference evidence="8 9" key="1">
    <citation type="submission" date="2019-04" db="EMBL/GenBank/DDBJ databases">
        <title>Streptomyces piniterrae sp. nov., a heliquinomycin-producing actinomycete isolated from rhizosphere soil of Pinus yunnanensis.</title>
        <authorList>
            <person name="Zhuang X."/>
            <person name="Zhao J."/>
        </authorList>
    </citation>
    <scope>NUCLEOTIDE SEQUENCE [LARGE SCALE GENOMIC DNA]</scope>
    <source>
        <strain evidence="9">jys28</strain>
    </source>
</reference>
<dbReference type="Pfam" id="PF00931">
    <property type="entry name" value="NB-ARC"/>
    <property type="match status" value="1"/>
</dbReference>
<dbReference type="CDD" id="cd15831">
    <property type="entry name" value="BTAD"/>
    <property type="match status" value="1"/>
</dbReference>
<dbReference type="AlphaFoldDB" id="A0A4U0NRY8"/>
<protein>
    <submittedName>
        <fullName evidence="8">Tetratricopeptide repeat protein</fullName>
    </submittedName>
</protein>
<dbReference type="GO" id="GO:0043531">
    <property type="term" value="F:ADP binding"/>
    <property type="evidence" value="ECO:0007669"/>
    <property type="project" value="InterPro"/>
</dbReference>
<dbReference type="RefSeq" id="WP_136738891.1">
    <property type="nucleotide sequence ID" value="NZ_SUMB01000002.1"/>
</dbReference>
<dbReference type="Pfam" id="PF03704">
    <property type="entry name" value="BTAD"/>
    <property type="match status" value="1"/>
</dbReference>
<dbReference type="GO" id="GO:0006355">
    <property type="term" value="P:regulation of DNA-templated transcription"/>
    <property type="evidence" value="ECO:0007669"/>
    <property type="project" value="InterPro"/>
</dbReference>
<dbReference type="EMBL" id="SUMB01000002">
    <property type="protein sequence ID" value="TJZ57273.1"/>
    <property type="molecule type" value="Genomic_DNA"/>
</dbReference>
<dbReference type="SMART" id="SM01043">
    <property type="entry name" value="BTAD"/>
    <property type="match status" value="1"/>
</dbReference>
<dbReference type="SMART" id="SM00862">
    <property type="entry name" value="Trans_reg_C"/>
    <property type="match status" value="1"/>
</dbReference>
<dbReference type="SUPFAM" id="SSF52540">
    <property type="entry name" value="P-loop containing nucleoside triphosphate hydrolases"/>
    <property type="match status" value="1"/>
</dbReference>
<evidence type="ECO:0000256" key="3">
    <source>
        <dbReference type="ARBA" id="ARBA00023015"/>
    </source>
</evidence>
<dbReference type="InterPro" id="IPR019734">
    <property type="entry name" value="TPR_rpt"/>
</dbReference>
<sequence>MSSTGALSKGVHQLRFTVLGPLQAWRDDEQLELGPVRQQALLASLLLRPNRTVSRQQLLDGVWGSEQPGTGAKVIPVYVHQLRRRLGAGGEATGDSLIVTDRGGYRFVPRNVRVDVARLEETVAEARSARESGDLDAAVDAWSTALELFRGDPLAGIPGPFAQGERLRLTERRLALAQDKLACQLRLGRHIEALGELSALTATHPYHEALAALLMRALYLGDRQSDALDVFAEVRGRLVREQGAEPGSELRRVHEAVLRGDDAFLLGSAVRPHRPTDQRPAAARRKRRVRNELPADVGNFTGRDRELELLLAPADDQVVTVRAVDGMAGVGKTALAVRAARALLEQCPDGCLFVDLHGHREGRETAVAQRVLRRLLRAVGADEGDESEDLDELAASWRTATASLRLLLVLDDVSGAEQVRPLLPAGAGSMVLVTSRQRLPGLDVDRRISLAPLDIDQAVGLLTRIVGGEGSDDERAAVRELARLCDQLPLALRIVGARIQNRPLWAVERMAARLADDERRLGELTVEDRSVEAAFQVSYDQLPAAERRAFRALGLSPTVELDRLTLAAMLDRTPSEAQRALDSLADTSLVQQVAADRYRMHDLVAVYARRVAGAYPDEVATSRAGVFRLYVVAARRASDWSRTAFPTGPQPGDAPFAGWAEASAWLDAAGSELVDVVGHAAAAGHLDEACWIAEALCDYLTRQGRYHECRTAIEIALPLVEQATDRRMVSTLRTCLGISHGMQGHYAQAHTWLEDALKLSRRAGDRLEQARALGCLGIFANVVGQTTDAAGHFGQAAELIQGVDDDWLNVLYLANVGAIHHQLGEHEDAHNCYATAIILAEKIESPRALGKTLFRMGALQLDSGRHDAAADVLGKSAEIAERIGDVPLYAAVLGRLGTAQERLGNLDTALELRRRARTVISERSSSRMKIEIRNLLGWSSAAVEDITRARDHFELAIARPENDGNGPAVHRRPGR</sequence>
<dbReference type="InterPro" id="IPR002182">
    <property type="entry name" value="NB-ARC"/>
</dbReference>
<dbReference type="Pfam" id="PF00486">
    <property type="entry name" value="Trans_reg_C"/>
    <property type="match status" value="1"/>
</dbReference>
<evidence type="ECO:0000313" key="8">
    <source>
        <dbReference type="EMBL" id="TJZ57273.1"/>
    </source>
</evidence>
<keyword evidence="4 6" id="KW-0238">DNA-binding</keyword>
<dbReference type="GO" id="GO:0000160">
    <property type="term" value="P:phosphorelay signal transduction system"/>
    <property type="evidence" value="ECO:0007669"/>
    <property type="project" value="UniProtKB-KW"/>
</dbReference>
<feature type="domain" description="OmpR/PhoB-type" evidence="7">
    <location>
        <begin position="2"/>
        <end position="109"/>
    </location>
</feature>
<comment type="caution">
    <text evidence="8">The sequence shown here is derived from an EMBL/GenBank/DDBJ whole genome shotgun (WGS) entry which is preliminary data.</text>
</comment>
<dbReference type="Gene3D" id="3.40.50.300">
    <property type="entry name" value="P-loop containing nucleotide triphosphate hydrolases"/>
    <property type="match status" value="1"/>
</dbReference>
<keyword evidence="3" id="KW-0805">Transcription regulation</keyword>
<dbReference type="InterPro" id="IPR001867">
    <property type="entry name" value="OmpR/PhoB-type_DNA-bd"/>
</dbReference>
<dbReference type="PANTHER" id="PTHR35807">
    <property type="entry name" value="TRANSCRIPTIONAL REGULATOR REDD-RELATED"/>
    <property type="match status" value="1"/>
</dbReference>
<keyword evidence="2" id="KW-0902">Two-component regulatory system</keyword>
<keyword evidence="5" id="KW-0804">Transcription</keyword>
<dbReference type="PROSITE" id="PS51755">
    <property type="entry name" value="OMPR_PHOB"/>
    <property type="match status" value="1"/>
</dbReference>
<evidence type="ECO:0000256" key="1">
    <source>
        <dbReference type="ARBA" id="ARBA00005820"/>
    </source>
</evidence>
<accession>A0A4U0NRY8</accession>
<dbReference type="SUPFAM" id="SSF48452">
    <property type="entry name" value="TPR-like"/>
    <property type="match status" value="3"/>
</dbReference>
<dbReference type="InterPro" id="IPR051677">
    <property type="entry name" value="AfsR-DnrI-RedD_regulator"/>
</dbReference>
<keyword evidence="9" id="KW-1185">Reference proteome</keyword>
<evidence type="ECO:0000256" key="5">
    <source>
        <dbReference type="ARBA" id="ARBA00023163"/>
    </source>
</evidence>
<comment type="similarity">
    <text evidence="1">Belongs to the AfsR/DnrI/RedD regulatory family.</text>
</comment>
<name>A0A4U0NRY8_9ACTN</name>
<evidence type="ECO:0000259" key="7">
    <source>
        <dbReference type="PROSITE" id="PS51755"/>
    </source>
</evidence>
<feature type="DNA-binding region" description="OmpR/PhoB-type" evidence="6">
    <location>
        <begin position="2"/>
        <end position="109"/>
    </location>
</feature>
<dbReference type="Proteomes" id="UP000308697">
    <property type="component" value="Unassembled WGS sequence"/>
</dbReference>
<dbReference type="CDD" id="cd00383">
    <property type="entry name" value="trans_reg_C"/>
    <property type="match status" value="1"/>
</dbReference>
<dbReference type="GO" id="GO:0003677">
    <property type="term" value="F:DNA binding"/>
    <property type="evidence" value="ECO:0007669"/>
    <property type="project" value="UniProtKB-UniRule"/>
</dbReference>
<dbReference type="SUPFAM" id="SSF46894">
    <property type="entry name" value="C-terminal effector domain of the bipartite response regulators"/>
    <property type="match status" value="1"/>
</dbReference>
<dbReference type="InterPro" id="IPR016032">
    <property type="entry name" value="Sig_transdc_resp-reg_C-effctor"/>
</dbReference>
<dbReference type="Gene3D" id="1.10.10.10">
    <property type="entry name" value="Winged helix-like DNA-binding domain superfamily/Winged helix DNA-binding domain"/>
    <property type="match status" value="2"/>
</dbReference>
<dbReference type="Pfam" id="PF13424">
    <property type="entry name" value="TPR_12"/>
    <property type="match status" value="2"/>
</dbReference>
<dbReference type="PANTHER" id="PTHR35807:SF1">
    <property type="entry name" value="TRANSCRIPTIONAL REGULATOR REDD"/>
    <property type="match status" value="1"/>
</dbReference>
<dbReference type="SMART" id="SM00028">
    <property type="entry name" value="TPR"/>
    <property type="match status" value="7"/>
</dbReference>
<dbReference type="InterPro" id="IPR027417">
    <property type="entry name" value="P-loop_NTPase"/>
</dbReference>
<evidence type="ECO:0000256" key="2">
    <source>
        <dbReference type="ARBA" id="ARBA00023012"/>
    </source>
</evidence>
<dbReference type="InterPro" id="IPR011990">
    <property type="entry name" value="TPR-like_helical_dom_sf"/>
</dbReference>
<evidence type="ECO:0000256" key="6">
    <source>
        <dbReference type="PROSITE-ProRule" id="PRU01091"/>
    </source>
</evidence>
<evidence type="ECO:0000256" key="4">
    <source>
        <dbReference type="ARBA" id="ARBA00023125"/>
    </source>
</evidence>
<dbReference type="PRINTS" id="PR00364">
    <property type="entry name" value="DISEASERSIST"/>
</dbReference>
<dbReference type="Gene3D" id="1.25.40.10">
    <property type="entry name" value="Tetratricopeptide repeat domain"/>
    <property type="match status" value="2"/>
</dbReference>
<dbReference type="InterPro" id="IPR036388">
    <property type="entry name" value="WH-like_DNA-bd_sf"/>
</dbReference>
<gene>
    <name evidence="8" type="ORF">FCH28_07520</name>
</gene>